<name>A0A366I8M4_9FIRM</name>
<dbReference type="InterPro" id="IPR036188">
    <property type="entry name" value="FAD/NAD-bd_sf"/>
</dbReference>
<keyword evidence="2" id="KW-0479">Metal-binding</keyword>
<dbReference type="GO" id="GO:0016705">
    <property type="term" value="F:oxidoreductase activity, acting on paired donors, with incorporation or reduction of molecular oxygen"/>
    <property type="evidence" value="ECO:0007669"/>
    <property type="project" value="UniProtKB-ARBA"/>
</dbReference>
<dbReference type="Gene3D" id="2.102.10.10">
    <property type="entry name" value="Rieske [2Fe-2S] iron-sulphur domain"/>
    <property type="match status" value="1"/>
</dbReference>
<dbReference type="Pfam" id="PF01266">
    <property type="entry name" value="DAO"/>
    <property type="match status" value="1"/>
</dbReference>
<dbReference type="InterPro" id="IPR038010">
    <property type="entry name" value="YhfW_C"/>
</dbReference>
<dbReference type="Gene3D" id="3.50.50.60">
    <property type="entry name" value="FAD/NAD(P)-binding domain"/>
    <property type="match status" value="1"/>
</dbReference>
<dbReference type="PANTHER" id="PTHR13847">
    <property type="entry name" value="SARCOSINE DEHYDROGENASE-RELATED"/>
    <property type="match status" value="1"/>
</dbReference>
<organism evidence="7 8">
    <name type="scientific">Alkalibaculum bacchi</name>
    <dbReference type="NCBI Taxonomy" id="645887"/>
    <lineage>
        <taxon>Bacteria</taxon>
        <taxon>Bacillati</taxon>
        <taxon>Bacillota</taxon>
        <taxon>Clostridia</taxon>
        <taxon>Eubacteriales</taxon>
        <taxon>Eubacteriaceae</taxon>
        <taxon>Alkalibaculum</taxon>
    </lineage>
</organism>
<keyword evidence="8" id="KW-1185">Reference proteome</keyword>
<dbReference type="GO" id="GO:0005737">
    <property type="term" value="C:cytoplasm"/>
    <property type="evidence" value="ECO:0007669"/>
    <property type="project" value="TreeGrafter"/>
</dbReference>
<dbReference type="Proteomes" id="UP000253490">
    <property type="component" value="Unassembled WGS sequence"/>
</dbReference>
<gene>
    <name evidence="7" type="ORF">DES36_108103</name>
</gene>
<dbReference type="Pfam" id="PF00355">
    <property type="entry name" value="Rieske"/>
    <property type="match status" value="1"/>
</dbReference>
<dbReference type="PRINTS" id="PR00162">
    <property type="entry name" value="RIESKE"/>
</dbReference>
<dbReference type="Gene3D" id="3.30.9.10">
    <property type="entry name" value="D-Amino Acid Oxidase, subunit A, domain 2"/>
    <property type="match status" value="1"/>
</dbReference>
<dbReference type="PROSITE" id="PS51296">
    <property type="entry name" value="RIESKE"/>
    <property type="match status" value="1"/>
</dbReference>
<evidence type="ECO:0000256" key="5">
    <source>
        <dbReference type="ARBA" id="ARBA00023157"/>
    </source>
</evidence>
<dbReference type="SUPFAM" id="SSF50022">
    <property type="entry name" value="ISP domain"/>
    <property type="match status" value="1"/>
</dbReference>
<dbReference type="PANTHER" id="PTHR13847:SF274">
    <property type="entry name" value="RIESKE 2FE-2S IRON-SULFUR PROTEIN YHFW-RELATED"/>
    <property type="match status" value="1"/>
</dbReference>
<evidence type="ECO:0000313" key="8">
    <source>
        <dbReference type="Proteomes" id="UP000253490"/>
    </source>
</evidence>
<dbReference type="EMBL" id="QNRX01000008">
    <property type="protein sequence ID" value="RBP64480.1"/>
    <property type="molecule type" value="Genomic_DNA"/>
</dbReference>
<dbReference type="OrthoDB" id="9767869at2"/>
<evidence type="ECO:0000313" key="7">
    <source>
        <dbReference type="EMBL" id="RBP64480.1"/>
    </source>
</evidence>
<protein>
    <recommendedName>
        <fullName evidence="6">Rieske domain-containing protein</fullName>
    </recommendedName>
</protein>
<comment type="caution">
    <text evidence="7">The sequence shown here is derived from an EMBL/GenBank/DDBJ whole genome shotgun (WGS) entry which is preliminary data.</text>
</comment>
<reference evidence="7 8" key="1">
    <citation type="submission" date="2018-06" db="EMBL/GenBank/DDBJ databases">
        <title>Genomic Encyclopedia of Type Strains, Phase IV (KMG-IV): sequencing the most valuable type-strain genomes for metagenomic binning, comparative biology and taxonomic classification.</title>
        <authorList>
            <person name="Goeker M."/>
        </authorList>
    </citation>
    <scope>NUCLEOTIDE SEQUENCE [LARGE SCALE GENOMIC DNA]</scope>
    <source>
        <strain evidence="7 8">DSM 22112</strain>
    </source>
</reference>
<dbReference type="InterPro" id="IPR036922">
    <property type="entry name" value="Rieske_2Fe-2S_sf"/>
</dbReference>
<dbReference type="SUPFAM" id="SSF51905">
    <property type="entry name" value="FAD/NAD(P)-binding domain"/>
    <property type="match status" value="1"/>
</dbReference>
<dbReference type="RefSeq" id="WP_113920629.1">
    <property type="nucleotide sequence ID" value="NZ_QNRX01000008.1"/>
</dbReference>
<evidence type="ECO:0000256" key="1">
    <source>
        <dbReference type="ARBA" id="ARBA00022714"/>
    </source>
</evidence>
<sequence length="508" mass="57090">MVDKDNLFHEEANSYWISSTEETHHKPLEEDLEVDVAIVGGGMVGIVTAYLLQKSGFKVAIFEKNRIATGASGHTTAKITSQHGLIYHNMIINNDLEIATQYANSNQWAVSFIEDTIKELKIDCDYSKENAYIYTCDSKYLPKIKDEVEAAKRAGIDASFEEESLLPLPILGAVKFSNQGQFHPRKYLLFLAEHVQKEGALIFEGTQIDDIDRGSPCTLNTKGGNIIRANKVVVACHYPFTNNIGFYFTRMVPQRSYVLGVKIKEELPTGMYISAESPTRSIRNQISKEEALLLIGGDSHQTAHGEQEKAHYVNLYDFVKDLYTVEGIPYRWSTQDLMTPDDIPYIGKITSYTDHVYIATGFKKWGMTTSHVAAKVISDLIANNESQWENLYKPYRNLSSKSILKLVVDNIQVAKDLIKGKLEDVTKELPTEPGKGHTVEIDGEKIGAYMDKDGKIYLVDTTCTHLGCELKWNSAEKTWDCPCHGSRFDYKGNILDGPALDKLECKLE</sequence>
<dbReference type="CDD" id="cd03477">
    <property type="entry name" value="Rieske_YhfW_C"/>
    <property type="match status" value="1"/>
</dbReference>
<dbReference type="InterPro" id="IPR005805">
    <property type="entry name" value="Rieske_Fe-S_prot_C"/>
</dbReference>
<dbReference type="GO" id="GO:0004497">
    <property type="term" value="F:monooxygenase activity"/>
    <property type="evidence" value="ECO:0007669"/>
    <property type="project" value="UniProtKB-ARBA"/>
</dbReference>
<dbReference type="FunFam" id="2.102.10.10:FF:000014">
    <property type="entry name" value="Oxidoreductase, FAD dependent"/>
    <property type="match status" value="1"/>
</dbReference>
<dbReference type="InterPro" id="IPR006076">
    <property type="entry name" value="FAD-dep_OxRdtase"/>
</dbReference>
<evidence type="ECO:0000256" key="3">
    <source>
        <dbReference type="ARBA" id="ARBA00023004"/>
    </source>
</evidence>
<dbReference type="GO" id="GO:0046872">
    <property type="term" value="F:metal ion binding"/>
    <property type="evidence" value="ECO:0007669"/>
    <property type="project" value="UniProtKB-KW"/>
</dbReference>
<keyword evidence="3" id="KW-0408">Iron</keyword>
<dbReference type="InterPro" id="IPR017941">
    <property type="entry name" value="Rieske_2Fe-2S"/>
</dbReference>
<proteinExistence type="predicted"/>
<feature type="domain" description="Rieske" evidence="6">
    <location>
        <begin position="423"/>
        <end position="508"/>
    </location>
</feature>
<keyword evidence="4" id="KW-0411">Iron-sulfur</keyword>
<keyword evidence="5" id="KW-1015">Disulfide bond</keyword>
<dbReference type="GO" id="GO:0051537">
    <property type="term" value="F:2 iron, 2 sulfur cluster binding"/>
    <property type="evidence" value="ECO:0007669"/>
    <property type="project" value="UniProtKB-KW"/>
</dbReference>
<keyword evidence="1" id="KW-0001">2Fe-2S</keyword>
<dbReference type="GO" id="GO:0016020">
    <property type="term" value="C:membrane"/>
    <property type="evidence" value="ECO:0007669"/>
    <property type="project" value="InterPro"/>
</dbReference>
<evidence type="ECO:0000256" key="2">
    <source>
        <dbReference type="ARBA" id="ARBA00022723"/>
    </source>
</evidence>
<dbReference type="AlphaFoldDB" id="A0A366I8M4"/>
<evidence type="ECO:0000259" key="6">
    <source>
        <dbReference type="PROSITE" id="PS51296"/>
    </source>
</evidence>
<accession>A0A366I8M4</accession>
<evidence type="ECO:0000256" key="4">
    <source>
        <dbReference type="ARBA" id="ARBA00023014"/>
    </source>
</evidence>